<evidence type="ECO:0000256" key="7">
    <source>
        <dbReference type="SAM" id="SignalP"/>
    </source>
</evidence>
<feature type="domain" description="Partial AB-hydrolase lipase" evidence="8">
    <location>
        <begin position="40"/>
        <end position="98"/>
    </location>
</feature>
<evidence type="ECO:0000256" key="1">
    <source>
        <dbReference type="ARBA" id="ARBA00010701"/>
    </source>
</evidence>
<dbReference type="InterPro" id="IPR006693">
    <property type="entry name" value="AB_hydrolase_lipase"/>
</dbReference>
<dbReference type="PANTHER" id="PTHR11005">
    <property type="entry name" value="LYSOSOMAL ACID LIPASE-RELATED"/>
    <property type="match status" value="1"/>
</dbReference>
<proteinExistence type="inferred from homology"/>
<evidence type="ECO:0000259" key="8">
    <source>
        <dbReference type="Pfam" id="PF04083"/>
    </source>
</evidence>
<evidence type="ECO:0000256" key="2">
    <source>
        <dbReference type="ARBA" id="ARBA00022729"/>
    </source>
</evidence>
<dbReference type="Gene3D" id="3.40.50.1820">
    <property type="entry name" value="alpha/beta hydrolase"/>
    <property type="match status" value="1"/>
</dbReference>
<keyword evidence="4" id="KW-0442">Lipid degradation</keyword>
<dbReference type="GO" id="GO:0016788">
    <property type="term" value="F:hydrolase activity, acting on ester bonds"/>
    <property type="evidence" value="ECO:0007669"/>
    <property type="project" value="InterPro"/>
</dbReference>
<keyword evidence="3" id="KW-0378">Hydrolase</keyword>
<accession>A0A9P0DAF1</accession>
<evidence type="ECO:0000256" key="6">
    <source>
        <dbReference type="ARBA" id="ARBA00023180"/>
    </source>
</evidence>
<dbReference type="FunFam" id="3.40.50.1820:FF:000057">
    <property type="entry name" value="Lipase"/>
    <property type="match status" value="1"/>
</dbReference>
<evidence type="ECO:0000256" key="5">
    <source>
        <dbReference type="ARBA" id="ARBA00023098"/>
    </source>
</evidence>
<keyword evidence="2 7" id="KW-0732">Signal</keyword>
<feature type="chain" id="PRO_5040416917" description="Partial AB-hydrolase lipase domain-containing protein" evidence="7">
    <location>
        <begin position="24"/>
        <end position="363"/>
    </location>
</feature>
<evidence type="ECO:0000256" key="3">
    <source>
        <dbReference type="ARBA" id="ARBA00022801"/>
    </source>
</evidence>
<protein>
    <recommendedName>
        <fullName evidence="8">Partial AB-hydrolase lipase domain-containing protein</fullName>
    </recommendedName>
</protein>
<evidence type="ECO:0000313" key="9">
    <source>
        <dbReference type="EMBL" id="CAH1119116.1"/>
    </source>
</evidence>
<keyword evidence="5" id="KW-0443">Lipid metabolism</keyword>
<dbReference type="InterPro" id="IPR025483">
    <property type="entry name" value="Lipase_euk"/>
</dbReference>
<reference evidence="9" key="2">
    <citation type="submission" date="2022-10" db="EMBL/GenBank/DDBJ databases">
        <authorList>
            <consortium name="ENA_rothamsted_submissions"/>
            <consortium name="culmorum"/>
            <person name="King R."/>
        </authorList>
    </citation>
    <scope>NUCLEOTIDE SEQUENCE</scope>
</reference>
<dbReference type="PIRSF" id="PIRSF000862">
    <property type="entry name" value="Steryl_ester_lip"/>
    <property type="match status" value="1"/>
</dbReference>
<dbReference type="SUPFAM" id="SSF53474">
    <property type="entry name" value="alpha/beta-Hydrolases"/>
    <property type="match status" value="1"/>
</dbReference>
<sequence length="363" mass="40326">MKAALRMNAVALITFIIIAAAQSRGIEDTTENPSETIPTVPELIKAEGYPVESHYVTTSDGYILNVHRIPHGNNTTKINKKVAFLQHGLLSSSADWVLLGPRRSLAFVLADAGYDVWMGNNRGNKYSRNHTTLDPDKRSSFWQFSWHEIGTVDVPETIDYVLRETAVDGVYYVGHSQGTTVVYVMCATKPEYNNKLKAQISLSPVIYVGHIVCPLLRTMANWEGVLTLSRQMIGMDEFLPGKGLLSTARSALCSADFGSAVCGNALFALCGFNAQQLNATTDVPQIMAYAPAGSSTKQLLHFIQEINSGEFRQFDYGYWRNLQRYGSVSPPRYDLHKVTAPSYLMYGKNDWLSDTGDVERAYK</sequence>
<name>A0A9P0DAF1_PHACE</name>
<feature type="signal peptide" evidence="7">
    <location>
        <begin position="1"/>
        <end position="23"/>
    </location>
</feature>
<dbReference type="Proteomes" id="UP001153737">
    <property type="component" value="Chromosome 12"/>
</dbReference>
<dbReference type="InterPro" id="IPR029058">
    <property type="entry name" value="AB_hydrolase_fold"/>
</dbReference>
<dbReference type="OrthoDB" id="6772557at2759"/>
<evidence type="ECO:0000313" key="10">
    <source>
        <dbReference type="Proteomes" id="UP001153737"/>
    </source>
</evidence>
<keyword evidence="10" id="KW-1185">Reference proteome</keyword>
<keyword evidence="6" id="KW-0325">Glycoprotein</keyword>
<dbReference type="EMBL" id="OU896718">
    <property type="protein sequence ID" value="CAH1119116.1"/>
    <property type="molecule type" value="Genomic_DNA"/>
</dbReference>
<evidence type="ECO:0000256" key="4">
    <source>
        <dbReference type="ARBA" id="ARBA00022963"/>
    </source>
</evidence>
<dbReference type="GO" id="GO:0016042">
    <property type="term" value="P:lipid catabolic process"/>
    <property type="evidence" value="ECO:0007669"/>
    <property type="project" value="UniProtKB-KW"/>
</dbReference>
<reference evidence="9" key="1">
    <citation type="submission" date="2022-01" db="EMBL/GenBank/DDBJ databases">
        <authorList>
            <person name="King R."/>
        </authorList>
    </citation>
    <scope>NUCLEOTIDE SEQUENCE</scope>
</reference>
<gene>
    <name evidence="9" type="ORF">PHAECO_LOCUS3093</name>
</gene>
<dbReference type="AlphaFoldDB" id="A0A9P0DAF1"/>
<comment type="similarity">
    <text evidence="1">Belongs to the AB hydrolase superfamily. Lipase family.</text>
</comment>
<dbReference type="Pfam" id="PF04083">
    <property type="entry name" value="Abhydro_lipase"/>
    <property type="match status" value="1"/>
</dbReference>
<organism evidence="9 10">
    <name type="scientific">Phaedon cochleariae</name>
    <name type="common">Mustard beetle</name>
    <dbReference type="NCBI Taxonomy" id="80249"/>
    <lineage>
        <taxon>Eukaryota</taxon>
        <taxon>Metazoa</taxon>
        <taxon>Ecdysozoa</taxon>
        <taxon>Arthropoda</taxon>
        <taxon>Hexapoda</taxon>
        <taxon>Insecta</taxon>
        <taxon>Pterygota</taxon>
        <taxon>Neoptera</taxon>
        <taxon>Endopterygota</taxon>
        <taxon>Coleoptera</taxon>
        <taxon>Polyphaga</taxon>
        <taxon>Cucujiformia</taxon>
        <taxon>Chrysomeloidea</taxon>
        <taxon>Chrysomelidae</taxon>
        <taxon>Chrysomelinae</taxon>
        <taxon>Chrysomelini</taxon>
        <taxon>Phaedon</taxon>
    </lineage>
</organism>